<protein>
    <submittedName>
        <fullName evidence="2">Uncharacterized protein</fullName>
    </submittedName>
</protein>
<feature type="compositionally biased region" description="Polar residues" evidence="1">
    <location>
        <begin position="168"/>
        <end position="184"/>
    </location>
</feature>
<evidence type="ECO:0000313" key="3">
    <source>
        <dbReference type="Proteomes" id="UP000002640"/>
    </source>
</evidence>
<dbReference type="InParanoid" id="G4Z0G6"/>
<dbReference type="RefSeq" id="XP_009520540.1">
    <property type="nucleotide sequence ID" value="XM_009522245.1"/>
</dbReference>
<evidence type="ECO:0000313" key="2">
    <source>
        <dbReference type="EMBL" id="EGZ25252.1"/>
    </source>
</evidence>
<organism evidence="2 3">
    <name type="scientific">Phytophthora sojae (strain P6497)</name>
    <name type="common">Soybean stem and root rot agent</name>
    <name type="synonym">Phytophthora megasperma f. sp. glycines</name>
    <dbReference type="NCBI Taxonomy" id="1094619"/>
    <lineage>
        <taxon>Eukaryota</taxon>
        <taxon>Sar</taxon>
        <taxon>Stramenopiles</taxon>
        <taxon>Oomycota</taxon>
        <taxon>Peronosporomycetes</taxon>
        <taxon>Peronosporales</taxon>
        <taxon>Peronosporaceae</taxon>
        <taxon>Phytophthora</taxon>
    </lineage>
</organism>
<dbReference type="SMR" id="G4Z0G6"/>
<gene>
    <name evidence="2" type="ORF">PHYSODRAFT_326305</name>
</gene>
<dbReference type="GeneID" id="20645407"/>
<proteinExistence type="predicted"/>
<dbReference type="Proteomes" id="UP000002640">
    <property type="component" value="Unassembled WGS sequence"/>
</dbReference>
<feature type="compositionally biased region" description="Basic residues" evidence="1">
    <location>
        <begin position="133"/>
        <end position="153"/>
    </location>
</feature>
<dbReference type="EMBL" id="JH159152">
    <property type="protein sequence ID" value="EGZ25252.1"/>
    <property type="molecule type" value="Genomic_DNA"/>
</dbReference>
<name>G4Z0G6_PHYSP</name>
<evidence type="ECO:0000256" key="1">
    <source>
        <dbReference type="SAM" id="MobiDB-lite"/>
    </source>
</evidence>
<accession>G4Z0G6</accession>
<dbReference type="KEGG" id="psoj:PHYSODRAFT_326305"/>
<feature type="compositionally biased region" description="Low complexity" evidence="1">
    <location>
        <begin position="112"/>
        <end position="132"/>
    </location>
</feature>
<keyword evidence="3" id="KW-1185">Reference proteome</keyword>
<reference evidence="2 3" key="1">
    <citation type="journal article" date="2006" name="Science">
        <title>Phytophthora genome sequences uncover evolutionary origins and mechanisms of pathogenesis.</title>
        <authorList>
            <person name="Tyler B.M."/>
            <person name="Tripathy S."/>
            <person name="Zhang X."/>
            <person name="Dehal P."/>
            <person name="Jiang R.H."/>
            <person name="Aerts A."/>
            <person name="Arredondo F.D."/>
            <person name="Baxter L."/>
            <person name="Bensasson D."/>
            <person name="Beynon J.L."/>
            <person name="Chapman J."/>
            <person name="Damasceno C.M."/>
            <person name="Dorrance A.E."/>
            <person name="Dou D."/>
            <person name="Dickerman A.W."/>
            <person name="Dubchak I.L."/>
            <person name="Garbelotto M."/>
            <person name="Gijzen M."/>
            <person name="Gordon S.G."/>
            <person name="Govers F."/>
            <person name="Grunwald N.J."/>
            <person name="Huang W."/>
            <person name="Ivors K.L."/>
            <person name="Jones R.W."/>
            <person name="Kamoun S."/>
            <person name="Krampis K."/>
            <person name="Lamour K.H."/>
            <person name="Lee M.K."/>
            <person name="McDonald W.H."/>
            <person name="Medina M."/>
            <person name="Meijer H.J."/>
            <person name="Nordberg E.K."/>
            <person name="Maclean D.J."/>
            <person name="Ospina-Giraldo M.D."/>
            <person name="Morris P.F."/>
            <person name="Phuntumart V."/>
            <person name="Putnam N.H."/>
            <person name="Rash S."/>
            <person name="Rose J.K."/>
            <person name="Sakihama Y."/>
            <person name="Salamov A.A."/>
            <person name="Savidor A."/>
            <person name="Scheuring C.F."/>
            <person name="Smith B.M."/>
            <person name="Sobral B.W."/>
            <person name="Terry A."/>
            <person name="Torto-Alalibo T.A."/>
            <person name="Win J."/>
            <person name="Xu Z."/>
            <person name="Zhang H."/>
            <person name="Grigoriev I.V."/>
            <person name="Rokhsar D.S."/>
            <person name="Boore J.L."/>
        </authorList>
    </citation>
    <scope>NUCLEOTIDE SEQUENCE [LARGE SCALE GENOMIC DNA]</scope>
    <source>
        <strain evidence="2 3">P6497</strain>
    </source>
</reference>
<dbReference type="AlphaFoldDB" id="G4Z0G6"/>
<feature type="compositionally biased region" description="Basic residues" evidence="1">
    <location>
        <begin position="185"/>
        <end position="195"/>
    </location>
</feature>
<feature type="region of interest" description="Disordered" evidence="1">
    <location>
        <begin position="109"/>
        <end position="195"/>
    </location>
</feature>
<sequence length="195" mass="21767">MADESPCDAVRAEAARVTDALCMLVGQSLSEKQSSIIKEAVSELLATTKQMQDEHHAAIAEMKTEQQTALADLKAHHAAAVADMAEKWDAWETAILTEVQFLRDELKERGAPQVKKQQSSPNSSSRNLQSARRSPKLGRGRSRSPSRRHRSRSRSWGSPPRSRAKNYVSPSHSSQRRSANSTTSPKHRRNSTYRH</sequence>